<keyword evidence="1" id="KW-0472">Membrane</keyword>
<accession>A0A1H7KH60</accession>
<keyword evidence="1" id="KW-0812">Transmembrane</keyword>
<proteinExistence type="predicted"/>
<protein>
    <submittedName>
        <fullName evidence="2">Uncharacterized protein</fullName>
    </submittedName>
</protein>
<dbReference type="RefSeq" id="WP_007544543.1">
    <property type="nucleotide sequence ID" value="NZ_CP078063.1"/>
</dbReference>
<gene>
    <name evidence="3" type="ORF">KU306_06530</name>
    <name evidence="2" type="ORF">SAMN04488691_1023</name>
</gene>
<evidence type="ECO:0000313" key="5">
    <source>
        <dbReference type="Proteomes" id="UP001058330"/>
    </source>
</evidence>
<name>A0A1H7KH60_HALLR</name>
<sequence length="66" mass="7050">MRETVWRVAVGLYVCWLVAVVLLVAGRHTPLPSLPGVHESVVLGAGVLTLVGAVSLLRDGYRWLAG</sequence>
<dbReference type="EMBL" id="FOAD01000002">
    <property type="protein sequence ID" value="SEK86112.1"/>
    <property type="molecule type" value="Genomic_DNA"/>
</dbReference>
<reference evidence="3" key="2">
    <citation type="submission" date="2021-07" db="EMBL/GenBank/DDBJ databases">
        <title>Studies on halocins as antimicrobial molecules from haloarchaea.</title>
        <authorList>
            <person name="Kumar S."/>
            <person name="Khare S.K."/>
        </authorList>
    </citation>
    <scope>NUCLEOTIDE SEQUENCE</scope>
    <source>
        <strain evidence="3">NCIM 5678</strain>
    </source>
</reference>
<keyword evidence="1" id="KW-1133">Transmembrane helix</keyword>
<dbReference type="Proteomes" id="UP000183894">
    <property type="component" value="Unassembled WGS sequence"/>
</dbReference>
<dbReference type="GeneID" id="74528538"/>
<dbReference type="AlphaFoldDB" id="A0A1H7KH60"/>
<keyword evidence="5" id="KW-1185">Reference proteome</keyword>
<feature type="transmembrane region" description="Helical" evidence="1">
    <location>
        <begin position="6"/>
        <end position="25"/>
    </location>
</feature>
<dbReference type="EMBL" id="CP078063">
    <property type="protein sequence ID" value="UVE51527.1"/>
    <property type="molecule type" value="Genomic_DNA"/>
</dbReference>
<reference evidence="2 4" key="1">
    <citation type="submission" date="2016-10" db="EMBL/GenBank/DDBJ databases">
        <authorList>
            <person name="de Groot N.N."/>
        </authorList>
    </citation>
    <scope>NUCLEOTIDE SEQUENCE [LARGE SCALE GENOMIC DNA]</scope>
    <source>
        <strain evidence="2 4">CDM_5</strain>
    </source>
</reference>
<dbReference type="Proteomes" id="UP001058330">
    <property type="component" value="Chromosome"/>
</dbReference>
<evidence type="ECO:0000313" key="4">
    <source>
        <dbReference type="Proteomes" id="UP000183894"/>
    </source>
</evidence>
<organism evidence="2 4">
    <name type="scientific">Haloferax larsenii</name>
    <dbReference type="NCBI Taxonomy" id="302484"/>
    <lineage>
        <taxon>Archaea</taxon>
        <taxon>Methanobacteriati</taxon>
        <taxon>Methanobacteriota</taxon>
        <taxon>Stenosarchaea group</taxon>
        <taxon>Halobacteria</taxon>
        <taxon>Halobacteriales</taxon>
        <taxon>Haloferacaceae</taxon>
        <taxon>Haloferax</taxon>
    </lineage>
</organism>
<feature type="transmembrane region" description="Helical" evidence="1">
    <location>
        <begin position="37"/>
        <end position="57"/>
    </location>
</feature>
<evidence type="ECO:0000256" key="1">
    <source>
        <dbReference type="SAM" id="Phobius"/>
    </source>
</evidence>
<evidence type="ECO:0000313" key="3">
    <source>
        <dbReference type="EMBL" id="UVE51527.1"/>
    </source>
</evidence>
<evidence type="ECO:0000313" key="2">
    <source>
        <dbReference type="EMBL" id="SEK86112.1"/>
    </source>
</evidence>